<proteinExistence type="predicted"/>
<feature type="signal peptide" evidence="1">
    <location>
        <begin position="1"/>
        <end position="30"/>
    </location>
</feature>
<dbReference type="EMBL" id="JAPCWZ010000003">
    <property type="protein sequence ID" value="KAK8875265.1"/>
    <property type="molecule type" value="Genomic_DNA"/>
</dbReference>
<dbReference type="Gene3D" id="2.60.120.260">
    <property type="entry name" value="Galactose-binding domain-like"/>
    <property type="match status" value="1"/>
</dbReference>
<evidence type="ECO:0000256" key="1">
    <source>
        <dbReference type="SAM" id="SignalP"/>
    </source>
</evidence>
<evidence type="ECO:0008006" key="4">
    <source>
        <dbReference type="Google" id="ProtNLM"/>
    </source>
</evidence>
<organism evidence="2 3">
    <name type="scientific">Apiospora arundinis</name>
    <dbReference type="NCBI Taxonomy" id="335852"/>
    <lineage>
        <taxon>Eukaryota</taxon>
        <taxon>Fungi</taxon>
        <taxon>Dikarya</taxon>
        <taxon>Ascomycota</taxon>
        <taxon>Pezizomycotina</taxon>
        <taxon>Sordariomycetes</taxon>
        <taxon>Xylariomycetidae</taxon>
        <taxon>Amphisphaeriales</taxon>
        <taxon>Apiosporaceae</taxon>
        <taxon>Apiospora</taxon>
    </lineage>
</organism>
<keyword evidence="1" id="KW-0732">Signal</keyword>
<reference evidence="2 3" key="1">
    <citation type="journal article" date="2024" name="IMA Fungus">
        <title>Apiospora arundinis, a panoply of carbohydrate-active enzymes and secondary metabolites.</title>
        <authorList>
            <person name="Sorensen T."/>
            <person name="Petersen C."/>
            <person name="Muurmann A.T."/>
            <person name="Christiansen J.V."/>
            <person name="Brundto M.L."/>
            <person name="Overgaard C.K."/>
            <person name="Boysen A.T."/>
            <person name="Wollenberg R.D."/>
            <person name="Larsen T.O."/>
            <person name="Sorensen J.L."/>
            <person name="Nielsen K.L."/>
            <person name="Sondergaard T.E."/>
        </authorList>
    </citation>
    <scope>NUCLEOTIDE SEQUENCE [LARGE SCALE GENOMIC DNA]</scope>
    <source>
        <strain evidence="2 3">AAU 773</strain>
    </source>
</reference>
<gene>
    <name evidence="2" type="ORF">PGQ11_005779</name>
</gene>
<comment type="caution">
    <text evidence="2">The sequence shown here is derived from an EMBL/GenBank/DDBJ whole genome shotgun (WGS) entry which is preliminary data.</text>
</comment>
<keyword evidence="3" id="KW-1185">Reference proteome</keyword>
<accession>A0ABR2JC43</accession>
<dbReference type="SUPFAM" id="SSF49785">
    <property type="entry name" value="Galactose-binding domain-like"/>
    <property type="match status" value="1"/>
</dbReference>
<sequence>MKSTLSLSAACRQGLMVFACSLGVIGAAEAACNADNCYRALFLCASQAALSTASAYCQTITASGTTATNYPTRAVAACGTTPAKYLSACACGPTCASSATPTQTSTPCSAFPSPTSGNVLPNSDFECGLAPWTPQAPDPSSVSYLVTSSAADAHTGTHAFEVTLFATPATRPEQGVNARITSPQVAVARNVPYKLTFWLRFSDLRCGFVGVMVNDQPIWTVDATDHGAASVGTWTLNQVDYTPTTDSVRVKFEYILGPALCNVRLDTVSLAPLH</sequence>
<evidence type="ECO:0000313" key="3">
    <source>
        <dbReference type="Proteomes" id="UP001390339"/>
    </source>
</evidence>
<protein>
    <recommendedName>
        <fullName evidence="4">CBM-cenC domain-containing protein</fullName>
    </recommendedName>
</protein>
<dbReference type="InterPro" id="IPR008979">
    <property type="entry name" value="Galactose-bd-like_sf"/>
</dbReference>
<evidence type="ECO:0000313" key="2">
    <source>
        <dbReference type="EMBL" id="KAK8875265.1"/>
    </source>
</evidence>
<name>A0ABR2JC43_9PEZI</name>
<dbReference type="Proteomes" id="UP001390339">
    <property type="component" value="Unassembled WGS sequence"/>
</dbReference>
<feature type="chain" id="PRO_5046971738" description="CBM-cenC domain-containing protein" evidence="1">
    <location>
        <begin position="31"/>
        <end position="274"/>
    </location>
</feature>